<name>A0ABS4JYB7_9FIRM</name>
<comment type="caution">
    <text evidence="10">The sequence shown here is derived from an EMBL/GenBank/DDBJ whole genome shotgun (WGS) entry which is preliminary data.</text>
</comment>
<dbReference type="InterPro" id="IPR050535">
    <property type="entry name" value="DNA_Repair-Maintenance_Comp"/>
</dbReference>
<keyword evidence="5 7" id="KW-0378">Hydrolase</keyword>
<comment type="function">
    <text evidence="7">SbcCD cleaves DNA hairpin structures. These structures can inhibit DNA replication and are intermediates in certain DNA recombination reactions. The complex acts as a 3'-&gt;5' double strand exonuclease that can open hairpins. It also has a 5' single-strand endonuclease activity.</text>
</comment>
<dbReference type="SUPFAM" id="SSF56300">
    <property type="entry name" value="Metallo-dependent phosphatases"/>
    <property type="match status" value="1"/>
</dbReference>
<dbReference type="Pfam" id="PF00149">
    <property type="entry name" value="Metallophos"/>
    <property type="match status" value="1"/>
</dbReference>
<evidence type="ECO:0000256" key="3">
    <source>
        <dbReference type="ARBA" id="ARBA00013365"/>
    </source>
</evidence>
<evidence type="ECO:0000256" key="1">
    <source>
        <dbReference type="ARBA" id="ARBA00010555"/>
    </source>
</evidence>
<dbReference type="EMBL" id="JAGGLG010000040">
    <property type="protein sequence ID" value="MBP2019956.1"/>
    <property type="molecule type" value="Genomic_DNA"/>
</dbReference>
<dbReference type="PANTHER" id="PTHR30337">
    <property type="entry name" value="COMPONENT OF ATP-DEPENDENT DSDNA EXONUCLEASE"/>
    <property type="match status" value="1"/>
</dbReference>
<dbReference type="InterPro" id="IPR004593">
    <property type="entry name" value="SbcD"/>
</dbReference>
<keyword evidence="4 7" id="KW-0540">Nuclease</keyword>
<accession>A0ABS4JYB7</accession>
<dbReference type="RefSeq" id="WP_209468059.1">
    <property type="nucleotide sequence ID" value="NZ_JAGGLG010000040.1"/>
</dbReference>
<protein>
    <recommendedName>
        <fullName evidence="3 7">Nuclease SbcCD subunit D</fullName>
    </recommendedName>
</protein>
<keyword evidence="11" id="KW-1185">Reference proteome</keyword>
<organism evidence="10 11">
    <name type="scientific">Symbiobacterium terraclitae</name>
    <dbReference type="NCBI Taxonomy" id="557451"/>
    <lineage>
        <taxon>Bacteria</taxon>
        <taxon>Bacillati</taxon>
        <taxon>Bacillota</taxon>
        <taxon>Clostridia</taxon>
        <taxon>Eubacteriales</taxon>
        <taxon>Symbiobacteriaceae</taxon>
        <taxon>Symbiobacterium</taxon>
    </lineage>
</organism>
<comment type="similarity">
    <text evidence="1 7">Belongs to the SbcD family.</text>
</comment>
<evidence type="ECO:0000313" key="11">
    <source>
        <dbReference type="Proteomes" id="UP001519289"/>
    </source>
</evidence>
<evidence type="ECO:0000256" key="4">
    <source>
        <dbReference type="ARBA" id="ARBA00022722"/>
    </source>
</evidence>
<dbReference type="Gene3D" id="3.60.21.10">
    <property type="match status" value="1"/>
</dbReference>
<dbReference type="NCBIfam" id="TIGR00619">
    <property type="entry name" value="sbcd"/>
    <property type="match status" value="1"/>
</dbReference>
<evidence type="ECO:0000259" key="8">
    <source>
        <dbReference type="Pfam" id="PF00149"/>
    </source>
</evidence>
<evidence type="ECO:0000256" key="2">
    <source>
        <dbReference type="ARBA" id="ARBA00011322"/>
    </source>
</evidence>
<dbReference type="InterPro" id="IPR004843">
    <property type="entry name" value="Calcineurin-like_PHP"/>
</dbReference>
<comment type="subunit">
    <text evidence="2 7">Heterodimer of SbcC and SbcD.</text>
</comment>
<keyword evidence="7" id="KW-0233">DNA recombination</keyword>
<keyword evidence="7" id="KW-0255">Endonuclease</keyword>
<evidence type="ECO:0000259" key="9">
    <source>
        <dbReference type="Pfam" id="PF12320"/>
    </source>
</evidence>
<keyword evidence="7" id="KW-0235">DNA replication</keyword>
<keyword evidence="6 7" id="KW-0269">Exonuclease</keyword>
<feature type="domain" description="Nuclease SbcCD subunit D C-terminal" evidence="9">
    <location>
        <begin position="296"/>
        <end position="384"/>
    </location>
</feature>
<dbReference type="GO" id="GO:0004527">
    <property type="term" value="F:exonuclease activity"/>
    <property type="evidence" value="ECO:0007669"/>
    <property type="project" value="UniProtKB-KW"/>
</dbReference>
<evidence type="ECO:0000313" key="10">
    <source>
        <dbReference type="EMBL" id="MBP2019956.1"/>
    </source>
</evidence>
<dbReference type="CDD" id="cd00840">
    <property type="entry name" value="MPP_Mre11_N"/>
    <property type="match status" value="1"/>
</dbReference>
<dbReference type="Pfam" id="PF12320">
    <property type="entry name" value="SbcD_C"/>
    <property type="match status" value="1"/>
</dbReference>
<dbReference type="InterPro" id="IPR029052">
    <property type="entry name" value="Metallo-depent_PP-like"/>
</dbReference>
<dbReference type="PANTHER" id="PTHR30337:SF0">
    <property type="entry name" value="NUCLEASE SBCCD SUBUNIT D"/>
    <property type="match status" value="1"/>
</dbReference>
<dbReference type="InterPro" id="IPR041796">
    <property type="entry name" value="Mre11_N"/>
</dbReference>
<evidence type="ECO:0000256" key="5">
    <source>
        <dbReference type="ARBA" id="ARBA00022801"/>
    </source>
</evidence>
<proteinExistence type="inferred from homology"/>
<dbReference type="InterPro" id="IPR026843">
    <property type="entry name" value="SbcD_C"/>
</dbReference>
<gene>
    <name evidence="7" type="primary">sbcD</name>
    <name evidence="10" type="ORF">J2Z79_003403</name>
</gene>
<reference evidence="10 11" key="1">
    <citation type="submission" date="2021-03" db="EMBL/GenBank/DDBJ databases">
        <title>Genomic Encyclopedia of Type Strains, Phase IV (KMG-IV): sequencing the most valuable type-strain genomes for metagenomic binning, comparative biology and taxonomic classification.</title>
        <authorList>
            <person name="Goeker M."/>
        </authorList>
    </citation>
    <scope>NUCLEOTIDE SEQUENCE [LARGE SCALE GENOMIC DNA]</scope>
    <source>
        <strain evidence="10 11">DSM 27138</strain>
    </source>
</reference>
<sequence length="410" mass="45033">MRILHTADWHLGRTLEGRSRQEEHAQFVDELCAIVREEAIDLVLIAGDVFDTVNPSASAEELWCDALARLGENGRRAVVAIAGNHDSPDRLTAVRALAQRHGATLFGYPHDDPGTHTPGPDRVQRVASGPGWVELTVPGVEHAAVVLALAYPSESRLKQLMADTLGEEELQLAYADQVKRWLAAAASRFRPDAVRLITSHIYMAGGEETSDVERPIQMGSAYTVPADAVPSGAQYVALGHLHRPQWIHGAAALTRYSGSPLSFSFNEVGYQKGVTVLDVRPGDTQPVVREIPISVGRPLVKWEARGLAEVERWVAEGKDPTAFIDLTVHLEHPLTLEQIHRLRSLRPDIIHIHPVLPSVEEVAATAEPVELSVAEQFVRFYQQERGGSPPDALVRLFLELVNDQSEVGEE</sequence>
<evidence type="ECO:0000256" key="6">
    <source>
        <dbReference type="ARBA" id="ARBA00022839"/>
    </source>
</evidence>
<feature type="domain" description="Calcineurin-like phosphoesterase" evidence="8">
    <location>
        <begin position="1"/>
        <end position="243"/>
    </location>
</feature>
<dbReference type="Proteomes" id="UP001519289">
    <property type="component" value="Unassembled WGS sequence"/>
</dbReference>
<evidence type="ECO:0000256" key="7">
    <source>
        <dbReference type="RuleBase" id="RU363069"/>
    </source>
</evidence>